<keyword evidence="3" id="KW-1185">Reference proteome</keyword>
<dbReference type="AlphaFoldDB" id="A0A6A6V1X8"/>
<accession>A0A6A6V1X8</accession>
<dbReference type="Proteomes" id="UP000799440">
    <property type="component" value="Unassembled WGS sequence"/>
</dbReference>
<protein>
    <submittedName>
        <fullName evidence="2">Uncharacterized protein</fullName>
    </submittedName>
</protein>
<proteinExistence type="predicted"/>
<evidence type="ECO:0000256" key="1">
    <source>
        <dbReference type="SAM" id="MobiDB-lite"/>
    </source>
</evidence>
<feature type="region of interest" description="Disordered" evidence="1">
    <location>
        <begin position="95"/>
        <end position="121"/>
    </location>
</feature>
<sequence>MGGHASNIRRNARWLRIGKGPERPIACTCQWLRRTLRTNLSGWPRRSLDSEYPLDWLAMGFSISVALEAAGKLHPIVEKRSETVTATWEKEGNPLGSANLMALGNPVTSTKESNCRKDRLA</sequence>
<evidence type="ECO:0000313" key="2">
    <source>
        <dbReference type="EMBL" id="KAF2743826.1"/>
    </source>
</evidence>
<name>A0A6A6V1X8_9PLEO</name>
<organism evidence="2 3">
    <name type="scientific">Sporormia fimetaria CBS 119925</name>
    <dbReference type="NCBI Taxonomy" id="1340428"/>
    <lineage>
        <taxon>Eukaryota</taxon>
        <taxon>Fungi</taxon>
        <taxon>Dikarya</taxon>
        <taxon>Ascomycota</taxon>
        <taxon>Pezizomycotina</taxon>
        <taxon>Dothideomycetes</taxon>
        <taxon>Pleosporomycetidae</taxon>
        <taxon>Pleosporales</taxon>
        <taxon>Sporormiaceae</taxon>
        <taxon>Sporormia</taxon>
    </lineage>
</organism>
<dbReference type="EMBL" id="MU006593">
    <property type="protein sequence ID" value="KAF2743826.1"/>
    <property type="molecule type" value="Genomic_DNA"/>
</dbReference>
<evidence type="ECO:0000313" key="3">
    <source>
        <dbReference type="Proteomes" id="UP000799440"/>
    </source>
</evidence>
<reference evidence="2" key="1">
    <citation type="journal article" date="2020" name="Stud. Mycol.">
        <title>101 Dothideomycetes genomes: a test case for predicting lifestyles and emergence of pathogens.</title>
        <authorList>
            <person name="Haridas S."/>
            <person name="Albert R."/>
            <person name="Binder M."/>
            <person name="Bloem J."/>
            <person name="Labutti K."/>
            <person name="Salamov A."/>
            <person name="Andreopoulos B."/>
            <person name="Baker S."/>
            <person name="Barry K."/>
            <person name="Bills G."/>
            <person name="Bluhm B."/>
            <person name="Cannon C."/>
            <person name="Castanera R."/>
            <person name="Culley D."/>
            <person name="Daum C."/>
            <person name="Ezra D."/>
            <person name="Gonzalez J."/>
            <person name="Henrissat B."/>
            <person name="Kuo A."/>
            <person name="Liang C."/>
            <person name="Lipzen A."/>
            <person name="Lutzoni F."/>
            <person name="Magnuson J."/>
            <person name="Mondo S."/>
            <person name="Nolan M."/>
            <person name="Ohm R."/>
            <person name="Pangilinan J."/>
            <person name="Park H.-J."/>
            <person name="Ramirez L."/>
            <person name="Alfaro M."/>
            <person name="Sun H."/>
            <person name="Tritt A."/>
            <person name="Yoshinaga Y."/>
            <person name="Zwiers L.-H."/>
            <person name="Turgeon B."/>
            <person name="Goodwin S."/>
            <person name="Spatafora J."/>
            <person name="Crous P."/>
            <person name="Grigoriev I."/>
        </authorList>
    </citation>
    <scope>NUCLEOTIDE SEQUENCE</scope>
    <source>
        <strain evidence="2">CBS 119925</strain>
    </source>
</reference>
<gene>
    <name evidence="2" type="ORF">M011DRAFT_205492</name>
</gene>